<protein>
    <submittedName>
        <fullName evidence="2">YolD-like protein family protein</fullName>
    </submittedName>
</protein>
<dbReference type="AlphaFoldDB" id="A0A380FFF9"/>
<evidence type="ECO:0000313" key="3">
    <source>
        <dbReference type="Proteomes" id="UP000255277"/>
    </source>
</evidence>
<evidence type="ECO:0000313" key="2">
    <source>
        <dbReference type="EMBL" id="SUM32171.1"/>
    </source>
</evidence>
<evidence type="ECO:0000313" key="1">
    <source>
        <dbReference type="EMBL" id="GEQ04595.1"/>
    </source>
</evidence>
<dbReference type="Proteomes" id="UP000321057">
    <property type="component" value="Unassembled WGS sequence"/>
</dbReference>
<organism evidence="2 3">
    <name type="scientific">Staphylococcus gallinarum</name>
    <dbReference type="NCBI Taxonomy" id="1293"/>
    <lineage>
        <taxon>Bacteria</taxon>
        <taxon>Bacillati</taxon>
        <taxon>Bacillota</taxon>
        <taxon>Bacilli</taxon>
        <taxon>Bacillales</taxon>
        <taxon>Staphylococcaceae</taxon>
        <taxon>Staphylococcus</taxon>
    </lineage>
</organism>
<reference evidence="2 3" key="1">
    <citation type="submission" date="2018-06" db="EMBL/GenBank/DDBJ databases">
        <authorList>
            <consortium name="Pathogen Informatics"/>
            <person name="Doyle S."/>
        </authorList>
    </citation>
    <scope>NUCLEOTIDE SEQUENCE [LARGE SCALE GENOMIC DNA]</scope>
    <source>
        <strain evidence="2 3">NCTC12195</strain>
    </source>
</reference>
<sequence length="42" mass="4961">MEKVSPSIPKPYCYEIDYHKIPREYLIPSITQGRGNDSHHFL</sequence>
<proteinExistence type="predicted"/>
<dbReference type="EMBL" id="UHDK01000001">
    <property type="protein sequence ID" value="SUM32171.1"/>
    <property type="molecule type" value="Genomic_DNA"/>
</dbReference>
<keyword evidence="4" id="KW-1185">Reference proteome</keyword>
<name>A0A380FFF9_STAGA</name>
<evidence type="ECO:0000313" key="4">
    <source>
        <dbReference type="Proteomes" id="UP000321057"/>
    </source>
</evidence>
<dbReference type="EMBL" id="BKAX01000001">
    <property type="protein sequence ID" value="GEQ04595.1"/>
    <property type="molecule type" value="Genomic_DNA"/>
</dbReference>
<dbReference type="Proteomes" id="UP000255277">
    <property type="component" value="Unassembled WGS sequence"/>
</dbReference>
<gene>
    <name evidence="2" type="ORF">NCTC12195_01612</name>
    <name evidence="1" type="ORF">SGA02_04230</name>
</gene>
<accession>A0A380FFF9</accession>
<reference evidence="1 4" key="2">
    <citation type="submission" date="2019-07" db="EMBL/GenBank/DDBJ databases">
        <title>Whole genome shotgun sequence of Staphylococcus gallinarum NBRC 109767.</title>
        <authorList>
            <person name="Hosoyama A."/>
            <person name="Uohara A."/>
            <person name="Ohji S."/>
            <person name="Ichikawa N."/>
        </authorList>
    </citation>
    <scope>NUCLEOTIDE SEQUENCE [LARGE SCALE GENOMIC DNA]</scope>
    <source>
        <strain evidence="1 4">NBRC 109767</strain>
    </source>
</reference>